<keyword evidence="3" id="KW-1185">Reference proteome</keyword>
<dbReference type="Proteomes" id="UP001229952">
    <property type="component" value="Chromosome"/>
</dbReference>
<name>A0ABY9I2X8_9ACTN</name>
<evidence type="ECO:0000256" key="1">
    <source>
        <dbReference type="SAM" id="MobiDB-lite"/>
    </source>
</evidence>
<gene>
    <name evidence="2" type="ORF">P8A22_13805</name>
</gene>
<evidence type="ECO:0000313" key="2">
    <source>
        <dbReference type="EMBL" id="WLQ40969.1"/>
    </source>
</evidence>
<protein>
    <submittedName>
        <fullName evidence="2">Uncharacterized protein</fullName>
    </submittedName>
</protein>
<feature type="region of interest" description="Disordered" evidence="1">
    <location>
        <begin position="1"/>
        <end position="29"/>
    </location>
</feature>
<dbReference type="EMBL" id="CP120992">
    <property type="protein sequence ID" value="WLQ40969.1"/>
    <property type="molecule type" value="Genomic_DNA"/>
</dbReference>
<organism evidence="2 3">
    <name type="scientific">Streptomyces laculatispora</name>
    <dbReference type="NCBI Taxonomy" id="887464"/>
    <lineage>
        <taxon>Bacteria</taxon>
        <taxon>Bacillati</taxon>
        <taxon>Actinomycetota</taxon>
        <taxon>Actinomycetes</taxon>
        <taxon>Kitasatosporales</taxon>
        <taxon>Streptomycetaceae</taxon>
        <taxon>Streptomyces</taxon>
    </lineage>
</organism>
<accession>A0ABY9I2X8</accession>
<evidence type="ECO:0000313" key="3">
    <source>
        <dbReference type="Proteomes" id="UP001229952"/>
    </source>
</evidence>
<proteinExistence type="predicted"/>
<sequence>MTQAESDPLAEVRIRRDGTDGPDGRGGPGARYVLDVTERQFHLLRRAVLTLAYDETSPAVRALVLGSVEVSLDGPLQLGLSYDDAVPGPITLTFEQLHALHAVLTTLPAATIWPEPEFVERVGDFRETVLRMAGLLRWGFRDQRMTQGEHG</sequence>
<feature type="compositionally biased region" description="Basic and acidic residues" evidence="1">
    <location>
        <begin position="10"/>
        <end position="23"/>
    </location>
</feature>
<reference evidence="2 3" key="1">
    <citation type="submission" date="2023-03" db="EMBL/GenBank/DDBJ databases">
        <title>Isolation and description of six Streptomyces strains from soil environments, able to metabolize different microbial glucans.</title>
        <authorList>
            <person name="Widen T."/>
            <person name="Larsbrink J."/>
        </authorList>
    </citation>
    <scope>NUCLEOTIDE SEQUENCE [LARGE SCALE GENOMIC DNA]</scope>
    <source>
        <strain evidence="2 3">Mut2</strain>
    </source>
</reference>
<dbReference type="RefSeq" id="WP_306087514.1">
    <property type="nucleotide sequence ID" value="NZ_CP120992.1"/>
</dbReference>